<dbReference type="Proteomes" id="UP000285478">
    <property type="component" value="Chromosome"/>
</dbReference>
<proteinExistence type="predicted"/>
<dbReference type="AlphaFoldDB" id="A0A410H6D5"/>
<accession>A0A410H6D5</accession>
<dbReference type="InterPro" id="IPR036390">
    <property type="entry name" value="WH_DNA-bd_sf"/>
</dbReference>
<organism evidence="1 2">
    <name type="scientific">Hydrogenovibrio thermophilus</name>
    <dbReference type="NCBI Taxonomy" id="265883"/>
    <lineage>
        <taxon>Bacteria</taxon>
        <taxon>Pseudomonadati</taxon>
        <taxon>Pseudomonadota</taxon>
        <taxon>Gammaproteobacteria</taxon>
        <taxon>Thiotrichales</taxon>
        <taxon>Piscirickettsiaceae</taxon>
        <taxon>Hydrogenovibrio</taxon>
    </lineage>
</organism>
<reference evidence="1 2" key="1">
    <citation type="journal article" date="2018" name="Environ. Microbiol.">
        <title>Genomes of ubiquitous marine and hypersaline Hydrogenovibrio, Thiomicrorhabdus and Thiomicrospira spp. encode a diversity of mechanisms to sustain chemolithoautotrophy in heterogeneous environments.</title>
        <authorList>
            <person name="Scott K.M."/>
            <person name="Williams J."/>
            <person name="Porter C.M.B."/>
            <person name="Russel S."/>
            <person name="Harmer T.L."/>
            <person name="Paul J.H."/>
            <person name="Antonen K.M."/>
            <person name="Bridges M.K."/>
            <person name="Camper G.J."/>
            <person name="Campla C.K."/>
            <person name="Casella L.G."/>
            <person name="Chase E."/>
            <person name="Conrad J.W."/>
            <person name="Cruz M.C."/>
            <person name="Dunlap D.S."/>
            <person name="Duran L."/>
            <person name="Fahsbender E.M."/>
            <person name="Goldsmith D.B."/>
            <person name="Keeley R.F."/>
            <person name="Kondoff M.R."/>
            <person name="Kussy B.I."/>
            <person name="Lane M.K."/>
            <person name="Lawler S."/>
            <person name="Leigh B.A."/>
            <person name="Lewis C."/>
            <person name="Lostal L.M."/>
            <person name="Marking D."/>
            <person name="Mancera P.A."/>
            <person name="McClenthan E.C."/>
            <person name="McIntyre E.A."/>
            <person name="Mine J.A."/>
            <person name="Modi S."/>
            <person name="Moore B.D."/>
            <person name="Morgan W.A."/>
            <person name="Nelson K.M."/>
            <person name="Nguyen K.N."/>
            <person name="Ogburn N."/>
            <person name="Parrino D.G."/>
            <person name="Pedapudi A.D."/>
            <person name="Pelham R.P."/>
            <person name="Preece A.M."/>
            <person name="Rampersad E.A."/>
            <person name="Richardson J.C."/>
            <person name="Rodgers C.M."/>
            <person name="Schaffer B.L."/>
            <person name="Sheridan N.E."/>
            <person name="Solone M.R."/>
            <person name="Staley Z.R."/>
            <person name="Tabuchi M."/>
            <person name="Waide R.J."/>
            <person name="Wanjugi P.W."/>
            <person name="Young S."/>
            <person name="Clum A."/>
            <person name="Daum C."/>
            <person name="Huntemann M."/>
            <person name="Ivanova N."/>
            <person name="Kyrpides N."/>
            <person name="Mikhailova N."/>
            <person name="Palaniappan K."/>
            <person name="Pillay M."/>
            <person name="Reddy T.B.K."/>
            <person name="Shapiro N."/>
            <person name="Stamatis D."/>
            <person name="Varghese N."/>
            <person name="Woyke T."/>
            <person name="Boden R."/>
            <person name="Freyermuth S.K."/>
            <person name="Kerfeld C.A."/>
        </authorList>
    </citation>
    <scope>NUCLEOTIDE SEQUENCE [LARGE SCALE GENOMIC DNA]</scope>
    <source>
        <strain evidence="1 2">JR-2</strain>
    </source>
</reference>
<dbReference type="KEGG" id="htr:EPV75_09670"/>
<gene>
    <name evidence="1" type="ORF">EPV75_09670</name>
</gene>
<dbReference type="InterPro" id="IPR036388">
    <property type="entry name" value="WH-like_DNA-bd_sf"/>
</dbReference>
<dbReference type="SUPFAM" id="SSF46785">
    <property type="entry name" value="Winged helix' DNA-binding domain"/>
    <property type="match status" value="1"/>
</dbReference>
<keyword evidence="2" id="KW-1185">Reference proteome</keyword>
<evidence type="ECO:0000313" key="1">
    <source>
        <dbReference type="EMBL" id="QAB16494.1"/>
    </source>
</evidence>
<dbReference type="EMBL" id="CP035033">
    <property type="protein sequence ID" value="QAB16494.1"/>
    <property type="molecule type" value="Genomic_DNA"/>
</dbReference>
<name>A0A410H6D5_9GAMM</name>
<evidence type="ECO:0000313" key="2">
    <source>
        <dbReference type="Proteomes" id="UP000285478"/>
    </source>
</evidence>
<sequence>MVDLHYSDLLTQMWVKRHDAPKPKTELYKMMPNISRRTAVKYVQKAIEQGFLAEHECDYDRRIRLVTLTPIAITKIETFLEYSSRCFRAV</sequence>
<dbReference type="Gene3D" id="1.10.10.10">
    <property type="entry name" value="Winged helix-like DNA-binding domain superfamily/Winged helix DNA-binding domain"/>
    <property type="match status" value="1"/>
</dbReference>
<protein>
    <submittedName>
        <fullName evidence="1">MarR family transcriptional regulator</fullName>
    </submittedName>
</protein>